<dbReference type="Proteomes" id="UP001558613">
    <property type="component" value="Unassembled WGS sequence"/>
</dbReference>
<evidence type="ECO:0000313" key="2">
    <source>
        <dbReference type="Proteomes" id="UP001558613"/>
    </source>
</evidence>
<comment type="caution">
    <text evidence="1">The sequence shown here is derived from an EMBL/GenBank/DDBJ whole genome shotgun (WGS) entry which is preliminary data.</text>
</comment>
<reference evidence="1 2" key="1">
    <citation type="submission" date="2023-09" db="EMBL/GenBank/DDBJ databases">
        <authorList>
            <person name="Wang M."/>
        </authorList>
    </citation>
    <scope>NUCLEOTIDE SEQUENCE [LARGE SCALE GENOMIC DNA]</scope>
    <source>
        <strain evidence="1">GT-2023</strain>
        <tissue evidence="1">Liver</tissue>
    </source>
</reference>
<keyword evidence="2" id="KW-1185">Reference proteome</keyword>
<evidence type="ECO:0000313" key="1">
    <source>
        <dbReference type="EMBL" id="KAL1249685.1"/>
    </source>
</evidence>
<sequence length="72" mass="7728">MKRALVALNIEMSWKVYHKLVHSDKQEGGALLMCGSSIASPAAREGPLGQSAGESECVSINLMVRLLQPDGF</sequence>
<organism evidence="1 2">
    <name type="scientific">Cirrhinus molitorella</name>
    <name type="common">mud carp</name>
    <dbReference type="NCBI Taxonomy" id="172907"/>
    <lineage>
        <taxon>Eukaryota</taxon>
        <taxon>Metazoa</taxon>
        <taxon>Chordata</taxon>
        <taxon>Craniata</taxon>
        <taxon>Vertebrata</taxon>
        <taxon>Euteleostomi</taxon>
        <taxon>Actinopterygii</taxon>
        <taxon>Neopterygii</taxon>
        <taxon>Teleostei</taxon>
        <taxon>Ostariophysi</taxon>
        <taxon>Cypriniformes</taxon>
        <taxon>Cyprinidae</taxon>
        <taxon>Labeoninae</taxon>
        <taxon>Labeonini</taxon>
        <taxon>Cirrhinus</taxon>
    </lineage>
</organism>
<name>A0ABR3LBC5_9TELE</name>
<proteinExistence type="predicted"/>
<accession>A0ABR3LBC5</accession>
<dbReference type="EMBL" id="JAYMGO010000023">
    <property type="protein sequence ID" value="KAL1249685.1"/>
    <property type="molecule type" value="Genomic_DNA"/>
</dbReference>
<gene>
    <name evidence="1" type="ORF">QQF64_020690</name>
</gene>
<protein>
    <submittedName>
        <fullName evidence="1">Uncharacterized protein</fullName>
    </submittedName>
</protein>